<comment type="caution">
    <text evidence="1">The sequence shown here is derived from an EMBL/GenBank/DDBJ whole genome shotgun (WGS) entry which is preliminary data.</text>
</comment>
<reference evidence="1" key="1">
    <citation type="submission" date="2022-11" db="EMBL/GenBank/DDBJ databases">
        <authorList>
            <person name="Morgan W.R."/>
            <person name="Tartar A."/>
        </authorList>
    </citation>
    <scope>NUCLEOTIDE SEQUENCE</scope>
    <source>
        <strain evidence="1">ARSEF 373</strain>
    </source>
</reference>
<dbReference type="Proteomes" id="UP001146120">
    <property type="component" value="Unassembled WGS sequence"/>
</dbReference>
<evidence type="ECO:0000313" key="2">
    <source>
        <dbReference type="Proteomes" id="UP001146120"/>
    </source>
</evidence>
<protein>
    <submittedName>
        <fullName evidence="1">Uncharacterized protein</fullName>
    </submittedName>
</protein>
<dbReference type="EMBL" id="DAKRPA010000200">
    <property type="protein sequence ID" value="DAZ95544.1"/>
    <property type="molecule type" value="Genomic_DNA"/>
</dbReference>
<evidence type="ECO:0000313" key="1">
    <source>
        <dbReference type="EMBL" id="DAZ95544.1"/>
    </source>
</evidence>
<name>A0AAV2YQ80_9STRA</name>
<accession>A0AAV2YQ80</accession>
<keyword evidence="2" id="KW-1185">Reference proteome</keyword>
<proteinExistence type="predicted"/>
<dbReference type="AlphaFoldDB" id="A0AAV2YQ80"/>
<sequence length="32" mass="3692">MSHLRSKHKGYRFEFVSRASTDATLQTFGFVS</sequence>
<reference evidence="1" key="2">
    <citation type="journal article" date="2023" name="Microbiol Resour">
        <title>Decontamination and Annotation of the Draft Genome Sequence of the Oomycete Lagenidium giganteum ARSEF 373.</title>
        <authorList>
            <person name="Morgan W.R."/>
            <person name="Tartar A."/>
        </authorList>
    </citation>
    <scope>NUCLEOTIDE SEQUENCE</scope>
    <source>
        <strain evidence="1">ARSEF 373</strain>
    </source>
</reference>
<gene>
    <name evidence="1" type="ORF">N0F65_005236</name>
</gene>
<organism evidence="1 2">
    <name type="scientific">Lagenidium giganteum</name>
    <dbReference type="NCBI Taxonomy" id="4803"/>
    <lineage>
        <taxon>Eukaryota</taxon>
        <taxon>Sar</taxon>
        <taxon>Stramenopiles</taxon>
        <taxon>Oomycota</taxon>
        <taxon>Peronosporomycetes</taxon>
        <taxon>Pythiales</taxon>
        <taxon>Pythiaceae</taxon>
    </lineage>
</organism>